<dbReference type="SUPFAM" id="SSF110296">
    <property type="entry name" value="Oligoxyloglucan reducing end-specific cellobiohydrolase"/>
    <property type="match status" value="1"/>
</dbReference>
<dbReference type="Proteomes" id="UP000618931">
    <property type="component" value="Unassembled WGS sequence"/>
</dbReference>
<dbReference type="Pfam" id="PF18962">
    <property type="entry name" value="Por_Secre_tail"/>
    <property type="match status" value="1"/>
</dbReference>
<protein>
    <submittedName>
        <fullName evidence="2">T9SS type A sorting domain-containing protein</fullName>
    </submittedName>
</protein>
<dbReference type="InterPro" id="IPR036278">
    <property type="entry name" value="Sialidase_sf"/>
</dbReference>
<proteinExistence type="predicted"/>
<name>A0ABS0HYQ0_9BACT</name>
<comment type="caution">
    <text evidence="2">The sequence shown here is derived from an EMBL/GenBank/DDBJ whole genome shotgun (WGS) entry which is preliminary data.</text>
</comment>
<sequence length="439" mass="46519">MSAWSPPAQAQLWQLTPTFPGGPKTGVAATGDSTLLTAVAAGLLRTTNRGRTWQLARRTGPVFAVFATRQGHLLAGGAGKVYRSFDAGATWDSVALATPHPVAAFAETPQGALLVGTGEYIAVNGAGSSTGNGVFCSVDQGQTWQARNTGIGAGRFVDRLATDRLGRVYAAVADQQGASQPGLYLSTNEGLSWQYLPVRLNAAGFTDPVTMYEVTALAVSPQDSLQCSYQGVYQNFEASGNLAQSLTNVTNPLAGWTVHGGTSGISWWARAPLANLHFAQNGDWYSSRPGPPTVGGTLVSQNRGRSWRLERAGLGAGADGFRQAQQFAEFADGDVFMVQDTDVRVYHTGRRLASATAPQQATDFQLYPNPTADAVQLVNRTGQRIVALALYDLSGRCLQMVTPTASAIIISLAKEKPGIYLVSATLADGRVVRRRVVKQ</sequence>
<evidence type="ECO:0000313" key="2">
    <source>
        <dbReference type="EMBL" id="MBF9219837.1"/>
    </source>
</evidence>
<dbReference type="SUPFAM" id="SSF50939">
    <property type="entry name" value="Sialidases"/>
    <property type="match status" value="1"/>
</dbReference>
<accession>A0ABS0HYQ0</accession>
<evidence type="ECO:0000259" key="1">
    <source>
        <dbReference type="Pfam" id="PF18962"/>
    </source>
</evidence>
<feature type="domain" description="Secretion system C-terminal sorting" evidence="1">
    <location>
        <begin position="366"/>
        <end position="436"/>
    </location>
</feature>
<dbReference type="CDD" id="cd15482">
    <property type="entry name" value="Sialidase_non-viral"/>
    <property type="match status" value="1"/>
</dbReference>
<evidence type="ECO:0000313" key="3">
    <source>
        <dbReference type="Proteomes" id="UP000618931"/>
    </source>
</evidence>
<dbReference type="InterPro" id="IPR026444">
    <property type="entry name" value="Secre_tail"/>
</dbReference>
<keyword evidence="3" id="KW-1185">Reference proteome</keyword>
<dbReference type="RefSeq" id="WP_196291303.1">
    <property type="nucleotide sequence ID" value="NZ_JADQDM010000001.1"/>
</dbReference>
<gene>
    <name evidence="2" type="ORF">I2H31_01865</name>
</gene>
<dbReference type="NCBIfam" id="TIGR04183">
    <property type="entry name" value="Por_Secre_tail"/>
    <property type="match status" value="1"/>
</dbReference>
<dbReference type="InterPro" id="IPR015943">
    <property type="entry name" value="WD40/YVTN_repeat-like_dom_sf"/>
</dbReference>
<organism evidence="2 3">
    <name type="scientific">Hymenobacter ruricola</name>
    <dbReference type="NCBI Taxonomy" id="2791023"/>
    <lineage>
        <taxon>Bacteria</taxon>
        <taxon>Pseudomonadati</taxon>
        <taxon>Bacteroidota</taxon>
        <taxon>Cytophagia</taxon>
        <taxon>Cytophagales</taxon>
        <taxon>Hymenobacteraceae</taxon>
        <taxon>Hymenobacter</taxon>
    </lineage>
</organism>
<dbReference type="EMBL" id="JADQDM010000001">
    <property type="protein sequence ID" value="MBF9219837.1"/>
    <property type="molecule type" value="Genomic_DNA"/>
</dbReference>
<reference evidence="2 3" key="1">
    <citation type="submission" date="2020-11" db="EMBL/GenBank/DDBJ databases">
        <authorList>
            <person name="Kim M.K."/>
        </authorList>
    </citation>
    <scope>NUCLEOTIDE SEQUENCE [LARGE SCALE GENOMIC DNA]</scope>
    <source>
        <strain evidence="2 3">BT662</strain>
    </source>
</reference>
<dbReference type="Gene3D" id="2.130.10.10">
    <property type="entry name" value="YVTN repeat-like/Quinoprotein amine dehydrogenase"/>
    <property type="match status" value="1"/>
</dbReference>